<evidence type="ECO:0000313" key="1">
    <source>
        <dbReference type="EMBL" id="EFG06668.1"/>
    </source>
</evidence>
<sequence length="30" mass="3523">MERYSKEWGASVSMNGNGNWVRADFVWDET</sequence>
<organism evidence="1 2">
    <name type="scientific">Streptomyces clavuligerus</name>
    <dbReference type="NCBI Taxonomy" id="1901"/>
    <lineage>
        <taxon>Bacteria</taxon>
        <taxon>Bacillati</taxon>
        <taxon>Actinomycetota</taxon>
        <taxon>Actinomycetes</taxon>
        <taxon>Kitasatosporales</taxon>
        <taxon>Streptomycetaceae</taxon>
        <taxon>Streptomyces</taxon>
    </lineage>
</organism>
<dbReference type="EMBL" id="CM000913">
    <property type="protein sequence ID" value="EFG06668.1"/>
    <property type="molecule type" value="Genomic_DNA"/>
</dbReference>
<proteinExistence type="predicted"/>
<accession>B5GQP9</accession>
<reference evidence="1 2" key="1">
    <citation type="journal article" date="2010" name="Genome Biol. Evol.">
        <title>The sequence of a 1.8-mb bacterial linear plasmid reveals a rich evolutionary reservoir of secondary metabolic pathways.</title>
        <authorList>
            <person name="Medema M.H."/>
            <person name="Trefzer A."/>
            <person name="Kovalchuk A."/>
            <person name="van den Berg M."/>
            <person name="Mueller U."/>
            <person name="Heijne W."/>
            <person name="Wu L."/>
            <person name="Alam M.T."/>
            <person name="Ronning C.M."/>
            <person name="Nierman W.C."/>
            <person name="Bovenberg R.A.L."/>
            <person name="Breitling R."/>
            <person name="Takano E."/>
        </authorList>
    </citation>
    <scope>NUCLEOTIDE SEQUENCE [LARGE SCALE GENOMIC DNA]</scope>
    <source>
        <strain evidence="2">ATCC 27064 / DSM 738 / JCM 4710 / NBRC 13307 / NCIMB 12785 / NRRL 3585 / VKM Ac-602</strain>
    </source>
</reference>
<evidence type="ECO:0000313" key="2">
    <source>
        <dbReference type="Proteomes" id="UP000002357"/>
    </source>
</evidence>
<dbReference type="AlphaFoldDB" id="B5GQP9"/>
<keyword evidence="2" id="KW-1185">Reference proteome</keyword>
<name>B5GQP9_STRCL</name>
<gene>
    <name evidence="1" type="ORF">SCLAV_1593</name>
</gene>
<protein>
    <submittedName>
        <fullName evidence="1">Uncharacterized protein</fullName>
    </submittedName>
</protein>
<dbReference type="Proteomes" id="UP000002357">
    <property type="component" value="Chromosome"/>
</dbReference>